<dbReference type="RefSeq" id="WP_255390972.1">
    <property type="nucleotide sequence ID" value="NZ_CP101509.1"/>
</dbReference>
<dbReference type="EMBL" id="CP101509">
    <property type="protein sequence ID" value="UTV29654.1"/>
    <property type="molecule type" value="Genomic_DNA"/>
</dbReference>
<dbReference type="Pfam" id="PF12710">
    <property type="entry name" value="HAD"/>
    <property type="match status" value="1"/>
</dbReference>
<dbReference type="Proteomes" id="UP001057998">
    <property type="component" value="Chromosome 2"/>
</dbReference>
<proteinExistence type="predicted"/>
<sequence length="308" mass="35013">MASTTDPLPSWHDSAVKKQIIEFVTQTTTPGSDDFIAVADRIATFDNDCTLWSEKPIYLQVYFAMDRVKAMADQHPEWKTTEPFASTLKGDVEALSAQGLDGIMKLVMASHGNMTTEAFHQAVRDWLKTAKHPTTGKPYTDMVYQPMLELLDYLRENDYQPFIISGGGIEFMRVWAPEVYQIPTENIVGTTLKTEYKIIDGKPAIQRLSELDFVNDKSVKPVTIQNYIGKRPVMAFGNSDGDMQMLQWTKAGPGPRLSLIIHHTDDKREWAYDKDSSVGRLDKSFEVGQKEGWLFVDMKNDWKTIYKP</sequence>
<dbReference type="InterPro" id="IPR023214">
    <property type="entry name" value="HAD_sf"/>
</dbReference>
<evidence type="ECO:0000313" key="2">
    <source>
        <dbReference type="Proteomes" id="UP001057998"/>
    </source>
</evidence>
<dbReference type="Gene3D" id="3.40.50.1000">
    <property type="entry name" value="HAD superfamily/HAD-like"/>
    <property type="match status" value="1"/>
</dbReference>
<protein>
    <submittedName>
        <fullName evidence="1">Haloacid dehalogenase-like hydrolase</fullName>
    </submittedName>
</protein>
<reference evidence="1" key="1">
    <citation type="submission" date="2022-07" db="EMBL/GenBank/DDBJ databases">
        <title>Genome sequencing of Photobacterium atrarenae GJH2-4.</title>
        <authorList>
            <person name="Park S.-J."/>
        </authorList>
    </citation>
    <scope>NUCLEOTIDE SEQUENCE</scope>
    <source>
        <strain evidence="1">GJH2-4</strain>
    </source>
</reference>
<accession>A0ABY5GKK7</accession>
<organism evidence="1 2">
    <name type="scientific">Photobacterium atrarenae</name>
    <dbReference type="NCBI Taxonomy" id="865757"/>
    <lineage>
        <taxon>Bacteria</taxon>
        <taxon>Pseudomonadati</taxon>
        <taxon>Pseudomonadota</taxon>
        <taxon>Gammaproteobacteria</taxon>
        <taxon>Vibrionales</taxon>
        <taxon>Vibrionaceae</taxon>
        <taxon>Photobacterium</taxon>
    </lineage>
</organism>
<evidence type="ECO:0000313" key="1">
    <source>
        <dbReference type="EMBL" id="UTV29654.1"/>
    </source>
</evidence>
<dbReference type="CDD" id="cd01427">
    <property type="entry name" value="HAD_like"/>
    <property type="match status" value="1"/>
</dbReference>
<dbReference type="SUPFAM" id="SSF56784">
    <property type="entry name" value="HAD-like"/>
    <property type="match status" value="1"/>
</dbReference>
<keyword evidence="2" id="KW-1185">Reference proteome</keyword>
<name>A0ABY5GKK7_9GAMM</name>
<gene>
    <name evidence="1" type="ORF">NNL38_21830</name>
</gene>
<dbReference type="InterPro" id="IPR036412">
    <property type="entry name" value="HAD-like_sf"/>
</dbReference>